<comment type="caution">
    <text evidence="1">The sequence shown here is derived from an EMBL/GenBank/DDBJ whole genome shotgun (WGS) entry which is preliminary data.</text>
</comment>
<dbReference type="PANTHER" id="PTHR31424">
    <property type="entry name" value="PROTEIN CBG23806"/>
    <property type="match status" value="1"/>
</dbReference>
<evidence type="ECO:0000313" key="2">
    <source>
        <dbReference type="Proteomes" id="UP000789901"/>
    </source>
</evidence>
<proteinExistence type="predicted"/>
<gene>
    <name evidence="1" type="ORF">GMARGA_LOCUS22692</name>
</gene>
<dbReference type="PANTHER" id="PTHR31424:SF5">
    <property type="entry name" value="APPLE DOMAIN-CONTAINING PROTEIN"/>
    <property type="match status" value="1"/>
</dbReference>
<keyword evidence="2" id="KW-1185">Reference proteome</keyword>
<organism evidence="1 2">
    <name type="scientific">Gigaspora margarita</name>
    <dbReference type="NCBI Taxonomy" id="4874"/>
    <lineage>
        <taxon>Eukaryota</taxon>
        <taxon>Fungi</taxon>
        <taxon>Fungi incertae sedis</taxon>
        <taxon>Mucoromycota</taxon>
        <taxon>Glomeromycotina</taxon>
        <taxon>Glomeromycetes</taxon>
        <taxon>Diversisporales</taxon>
        <taxon>Gigasporaceae</taxon>
        <taxon>Gigaspora</taxon>
    </lineage>
</organism>
<sequence length="282" mass="33583">MKQVKHSLKPYSLLSKLGQRNRSKKEATVFYQAAQEQIKTDFHNNDIVTLNEMNFTINRHSYSFTYNEINSNTEELHLLAVQIKLKQLYFDILLMLLNDSTELIDNEEIHFNDQNIVETVIELVEKPNYHYTLILYPGAEKYKSLEIALALLILDLEEIKNRFVDRQEWLWNIYLYFLADWKMLALCLGHKAANANYFCLWYNCKKDKNSNFEKDWRISKNNDIVNQNYININGHIKKPIFSIISLHNWIIDELHLLLPVWDQLWSLVITELKATKLFDSNY</sequence>
<reference evidence="1 2" key="1">
    <citation type="submission" date="2021-06" db="EMBL/GenBank/DDBJ databases">
        <authorList>
            <person name="Kallberg Y."/>
            <person name="Tangrot J."/>
            <person name="Rosling A."/>
        </authorList>
    </citation>
    <scope>NUCLEOTIDE SEQUENCE [LARGE SCALE GENOMIC DNA]</scope>
    <source>
        <strain evidence="1 2">120-4 pot B 10/14</strain>
    </source>
</reference>
<evidence type="ECO:0000313" key="1">
    <source>
        <dbReference type="EMBL" id="CAG8798910.1"/>
    </source>
</evidence>
<dbReference type="Proteomes" id="UP000789901">
    <property type="component" value="Unassembled WGS sequence"/>
</dbReference>
<dbReference type="EMBL" id="CAJVQB010022164">
    <property type="protein sequence ID" value="CAG8798910.1"/>
    <property type="molecule type" value="Genomic_DNA"/>
</dbReference>
<protein>
    <submittedName>
        <fullName evidence="1">27603_t:CDS:1</fullName>
    </submittedName>
</protein>
<name>A0ABN7VU25_GIGMA</name>
<accession>A0ABN7VU25</accession>
<feature type="non-terminal residue" evidence="1">
    <location>
        <position position="1"/>
    </location>
</feature>